<feature type="domain" description="RimM N-terminal" evidence="6">
    <location>
        <begin position="10"/>
        <end position="89"/>
    </location>
</feature>
<dbReference type="AlphaFoldDB" id="A0A940IA91"/>
<evidence type="ECO:0000259" key="6">
    <source>
        <dbReference type="Pfam" id="PF01782"/>
    </source>
</evidence>
<dbReference type="Proteomes" id="UP000721442">
    <property type="component" value="Unassembled WGS sequence"/>
</dbReference>
<dbReference type="NCBIfam" id="TIGR02273">
    <property type="entry name" value="16S_RimM"/>
    <property type="match status" value="1"/>
</dbReference>
<keyword evidence="2 5" id="KW-0690">Ribosome biogenesis</keyword>
<proteinExistence type="inferred from homology"/>
<dbReference type="Gene3D" id="2.30.30.240">
    <property type="entry name" value="PRC-barrel domain"/>
    <property type="match status" value="1"/>
</dbReference>
<dbReference type="SUPFAM" id="SSF50447">
    <property type="entry name" value="Translation proteins"/>
    <property type="match status" value="1"/>
</dbReference>
<evidence type="ECO:0000256" key="3">
    <source>
        <dbReference type="ARBA" id="ARBA00022552"/>
    </source>
</evidence>
<dbReference type="Gene3D" id="2.40.30.60">
    <property type="entry name" value="RimM"/>
    <property type="match status" value="1"/>
</dbReference>
<dbReference type="GO" id="GO:0043022">
    <property type="term" value="F:ribosome binding"/>
    <property type="evidence" value="ECO:0007669"/>
    <property type="project" value="InterPro"/>
</dbReference>
<dbReference type="GO" id="GO:0005737">
    <property type="term" value="C:cytoplasm"/>
    <property type="evidence" value="ECO:0007669"/>
    <property type="project" value="UniProtKB-SubCell"/>
</dbReference>
<gene>
    <name evidence="5 7" type="primary">rimM</name>
    <name evidence="7" type="ORF">IAC77_01630</name>
</gene>
<dbReference type="InterPro" id="IPR009000">
    <property type="entry name" value="Transl_B-barrel_sf"/>
</dbReference>
<dbReference type="GO" id="GO:0006364">
    <property type="term" value="P:rRNA processing"/>
    <property type="evidence" value="ECO:0007669"/>
    <property type="project" value="UniProtKB-UniRule"/>
</dbReference>
<reference evidence="7" key="1">
    <citation type="submission" date="2020-10" db="EMBL/GenBank/DDBJ databases">
        <authorList>
            <person name="Gilroy R."/>
        </authorList>
    </citation>
    <scope>NUCLEOTIDE SEQUENCE</scope>
    <source>
        <strain evidence="7">B1-16210</strain>
    </source>
</reference>
<sequence>MHDKNQQILVGKIVAPQGVRGEVRVQTYTDRPTDMKDLRVHGEKIAENAFHFVRAVPSSSVIIARIDGVNDRNAAELLRGTELFINREDLPATKNGEYYQADLIGMRVIRDGTEIGVVAGFQNFGAGDIIELDNGEFVSFIGADVDFDNKTIKI</sequence>
<comment type="caution">
    <text evidence="7">The sequence shown here is derived from an EMBL/GenBank/DDBJ whole genome shotgun (WGS) entry which is preliminary data.</text>
</comment>
<keyword evidence="3 5" id="KW-0698">rRNA processing</keyword>
<dbReference type="Pfam" id="PF01782">
    <property type="entry name" value="RimM"/>
    <property type="match status" value="1"/>
</dbReference>
<comment type="function">
    <text evidence="5">An accessory protein needed during the final step in the assembly of 30S ribosomal subunit, possibly for assembly of the head region. Essential for efficient processing of 16S rRNA. May be needed both before and after RbfA during the maturation of 16S rRNA. It has affinity for free ribosomal 30S subunits but not for 70S ribosomes.</text>
</comment>
<comment type="domain">
    <text evidence="5">The PRC barrel domain binds ribosomal protein uS19.</text>
</comment>
<name>A0A940IA91_9PROT</name>
<dbReference type="HAMAP" id="MF_00014">
    <property type="entry name" value="Ribosome_mat_RimM"/>
    <property type="match status" value="1"/>
</dbReference>
<comment type="similarity">
    <text evidence="5">Belongs to the RimM family.</text>
</comment>
<dbReference type="InterPro" id="IPR036976">
    <property type="entry name" value="RimM_N_sf"/>
</dbReference>
<dbReference type="SUPFAM" id="SSF50346">
    <property type="entry name" value="PRC-barrel domain"/>
    <property type="match status" value="1"/>
</dbReference>
<dbReference type="PANTHER" id="PTHR33692:SF1">
    <property type="entry name" value="RIBOSOME MATURATION FACTOR RIMM"/>
    <property type="match status" value="1"/>
</dbReference>
<evidence type="ECO:0000256" key="4">
    <source>
        <dbReference type="ARBA" id="ARBA00023186"/>
    </source>
</evidence>
<dbReference type="InterPro" id="IPR011033">
    <property type="entry name" value="PRC_barrel-like_sf"/>
</dbReference>
<organism evidence="7 8">
    <name type="scientific">Candidatus Enterousia excrementavium</name>
    <dbReference type="NCBI Taxonomy" id="2840789"/>
    <lineage>
        <taxon>Bacteria</taxon>
        <taxon>Pseudomonadati</taxon>
        <taxon>Pseudomonadota</taxon>
        <taxon>Alphaproteobacteria</taxon>
        <taxon>Candidatus Enterousia</taxon>
    </lineage>
</organism>
<reference evidence="7" key="2">
    <citation type="journal article" date="2021" name="PeerJ">
        <title>Extensive microbial diversity within the chicken gut microbiome revealed by metagenomics and culture.</title>
        <authorList>
            <person name="Gilroy R."/>
            <person name="Ravi A."/>
            <person name="Getino M."/>
            <person name="Pursley I."/>
            <person name="Horton D.L."/>
            <person name="Alikhan N.F."/>
            <person name="Baker D."/>
            <person name="Gharbi K."/>
            <person name="Hall N."/>
            <person name="Watson M."/>
            <person name="Adriaenssens E.M."/>
            <person name="Foster-Nyarko E."/>
            <person name="Jarju S."/>
            <person name="Secka A."/>
            <person name="Antonio M."/>
            <person name="Oren A."/>
            <person name="Chaudhuri R.R."/>
            <person name="La Ragione R."/>
            <person name="Hildebrand F."/>
            <person name="Pallen M.J."/>
        </authorList>
    </citation>
    <scope>NUCLEOTIDE SEQUENCE</scope>
    <source>
        <strain evidence="7">B1-16210</strain>
    </source>
</reference>
<evidence type="ECO:0000256" key="2">
    <source>
        <dbReference type="ARBA" id="ARBA00022517"/>
    </source>
</evidence>
<dbReference type="GO" id="GO:0042274">
    <property type="term" value="P:ribosomal small subunit biogenesis"/>
    <property type="evidence" value="ECO:0007669"/>
    <property type="project" value="UniProtKB-UniRule"/>
</dbReference>
<dbReference type="InterPro" id="IPR002676">
    <property type="entry name" value="RimM_N"/>
</dbReference>
<dbReference type="GO" id="GO:0005840">
    <property type="term" value="C:ribosome"/>
    <property type="evidence" value="ECO:0007669"/>
    <property type="project" value="InterPro"/>
</dbReference>
<evidence type="ECO:0000256" key="1">
    <source>
        <dbReference type="ARBA" id="ARBA00022490"/>
    </source>
</evidence>
<comment type="subcellular location">
    <subcellularLocation>
        <location evidence="5">Cytoplasm</location>
    </subcellularLocation>
</comment>
<protein>
    <recommendedName>
        <fullName evidence="5">Ribosome maturation factor RimM</fullName>
    </recommendedName>
</protein>
<comment type="subunit">
    <text evidence="5">Binds ribosomal protein uS19.</text>
</comment>
<evidence type="ECO:0000256" key="5">
    <source>
        <dbReference type="HAMAP-Rule" id="MF_00014"/>
    </source>
</evidence>
<dbReference type="EMBL" id="JADINE010000024">
    <property type="protein sequence ID" value="MBO8407145.1"/>
    <property type="molecule type" value="Genomic_DNA"/>
</dbReference>
<evidence type="ECO:0000313" key="7">
    <source>
        <dbReference type="EMBL" id="MBO8407145.1"/>
    </source>
</evidence>
<dbReference type="PANTHER" id="PTHR33692">
    <property type="entry name" value="RIBOSOME MATURATION FACTOR RIMM"/>
    <property type="match status" value="1"/>
</dbReference>
<dbReference type="InterPro" id="IPR011961">
    <property type="entry name" value="RimM"/>
</dbReference>
<accession>A0A940IA91</accession>
<keyword evidence="1 5" id="KW-0963">Cytoplasm</keyword>
<evidence type="ECO:0000313" key="8">
    <source>
        <dbReference type="Proteomes" id="UP000721442"/>
    </source>
</evidence>
<keyword evidence="4 5" id="KW-0143">Chaperone</keyword>